<evidence type="ECO:0000313" key="3">
    <source>
        <dbReference type="EMBL" id="PTB76612.1"/>
    </source>
</evidence>
<proteinExistence type="predicted"/>
<name>A0A2T4C505_TRILO</name>
<feature type="compositionally biased region" description="Polar residues" evidence="1">
    <location>
        <begin position="100"/>
        <end position="115"/>
    </location>
</feature>
<feature type="transmembrane region" description="Helical" evidence="2">
    <location>
        <begin position="192"/>
        <end position="215"/>
    </location>
</feature>
<dbReference type="EMBL" id="KZ679131">
    <property type="protein sequence ID" value="PTB76612.1"/>
    <property type="molecule type" value="Genomic_DNA"/>
</dbReference>
<accession>A0A2T4C505</accession>
<protein>
    <recommendedName>
        <fullName evidence="5">Mid2 domain-containing protein</fullName>
    </recommendedName>
</protein>
<feature type="compositionally biased region" description="Low complexity" evidence="1">
    <location>
        <begin position="116"/>
        <end position="147"/>
    </location>
</feature>
<feature type="compositionally biased region" description="Basic and acidic residues" evidence="1">
    <location>
        <begin position="57"/>
        <end position="69"/>
    </location>
</feature>
<feature type="compositionally biased region" description="Low complexity" evidence="1">
    <location>
        <begin position="163"/>
        <end position="186"/>
    </location>
</feature>
<keyword evidence="2" id="KW-0812">Transmembrane</keyword>
<evidence type="ECO:0000256" key="2">
    <source>
        <dbReference type="SAM" id="Phobius"/>
    </source>
</evidence>
<keyword evidence="4" id="KW-1185">Reference proteome</keyword>
<keyword evidence="2" id="KW-1133">Transmembrane helix</keyword>
<organism evidence="3 4">
    <name type="scientific">Trichoderma longibrachiatum ATCC 18648</name>
    <dbReference type="NCBI Taxonomy" id="983965"/>
    <lineage>
        <taxon>Eukaryota</taxon>
        <taxon>Fungi</taxon>
        <taxon>Dikarya</taxon>
        <taxon>Ascomycota</taxon>
        <taxon>Pezizomycotina</taxon>
        <taxon>Sordariomycetes</taxon>
        <taxon>Hypocreomycetidae</taxon>
        <taxon>Hypocreales</taxon>
        <taxon>Hypocreaceae</taxon>
        <taxon>Trichoderma</taxon>
    </lineage>
</organism>
<feature type="compositionally biased region" description="Polar residues" evidence="1">
    <location>
        <begin position="222"/>
        <end position="234"/>
    </location>
</feature>
<evidence type="ECO:0008006" key="5">
    <source>
        <dbReference type="Google" id="ProtNLM"/>
    </source>
</evidence>
<feature type="compositionally biased region" description="Basic and acidic residues" evidence="1">
    <location>
        <begin position="235"/>
        <end position="246"/>
    </location>
</feature>
<reference evidence="3 4" key="1">
    <citation type="submission" date="2016-07" db="EMBL/GenBank/DDBJ databases">
        <title>Multiple horizontal gene transfer events from other fungi enriched the ability of initially mycotrophic Trichoderma (Ascomycota) to feed on dead plant biomass.</title>
        <authorList>
            <consortium name="DOE Joint Genome Institute"/>
            <person name="Aerts A."/>
            <person name="Atanasova L."/>
            <person name="Chenthamara K."/>
            <person name="Zhang J."/>
            <person name="Grujic M."/>
            <person name="Henrissat B."/>
            <person name="Kuo A."/>
            <person name="Salamov A."/>
            <person name="Lipzen A."/>
            <person name="Labutti K."/>
            <person name="Barry K."/>
            <person name="Miao Y."/>
            <person name="Rahimi M.J."/>
            <person name="Shen Q."/>
            <person name="Grigoriev I.V."/>
            <person name="Kubicek C.P."/>
            <person name="Druzhinina I.S."/>
        </authorList>
    </citation>
    <scope>NUCLEOTIDE SEQUENCE [LARGE SCALE GENOMIC DNA]</scope>
    <source>
        <strain evidence="3 4">ATCC 18648</strain>
    </source>
</reference>
<feature type="compositionally biased region" description="Polar residues" evidence="1">
    <location>
        <begin position="252"/>
        <end position="261"/>
    </location>
</feature>
<evidence type="ECO:0000256" key="1">
    <source>
        <dbReference type="SAM" id="MobiDB-lite"/>
    </source>
</evidence>
<dbReference type="STRING" id="983965.A0A2T4C505"/>
<dbReference type="Proteomes" id="UP000240760">
    <property type="component" value="Unassembled WGS sequence"/>
</dbReference>
<feature type="region of interest" description="Disordered" evidence="1">
    <location>
        <begin position="222"/>
        <end position="270"/>
    </location>
</feature>
<dbReference type="OrthoDB" id="5431298at2759"/>
<keyword evidence="2" id="KW-0472">Membrane</keyword>
<dbReference type="AlphaFoldDB" id="A0A2T4C505"/>
<evidence type="ECO:0000313" key="4">
    <source>
        <dbReference type="Proteomes" id="UP000240760"/>
    </source>
</evidence>
<feature type="region of interest" description="Disordered" evidence="1">
    <location>
        <begin position="57"/>
        <end position="186"/>
    </location>
</feature>
<sequence length="270" mass="27898">MSPNPLFARAESDCLPGTTFYSCVTNKFRGCCSTDPCALSSCPDGVIWKVTTDLNGDHMPSKTASEPDKATPTPTDEDDRGGHREESTSSRPTPTSKKSATITDSGITHTIPNNSIVTVTRHTTIITGRPTTTTSDSDTFASSPSTSDVPPLTGSIPATSDITPAPSSSPNAATTTSPSEASSTASPLSTGVIVGAAIGGAVVLAILFVVAFALLRRRKKQQSGSETASVIQQDTGRDEVVEDKHFPLPVSAHTTGTQASSDPFAPFGGK</sequence>
<dbReference type="CDD" id="cd21699">
    <property type="entry name" value="JMTM_APP_like"/>
    <property type="match status" value="1"/>
</dbReference>
<feature type="non-terminal residue" evidence="3">
    <location>
        <position position="270"/>
    </location>
</feature>
<feature type="compositionally biased region" description="Low complexity" evidence="1">
    <location>
        <begin position="89"/>
        <end position="99"/>
    </location>
</feature>
<gene>
    <name evidence="3" type="ORF">M440DRAFT_1317781</name>
</gene>